<dbReference type="RefSeq" id="WP_014141344.1">
    <property type="nucleotide sequence ID" value="NC_016111.1"/>
</dbReference>
<accession>G8WRC8</accession>
<dbReference type="Proteomes" id="UP000007842">
    <property type="component" value="Chromosome"/>
</dbReference>
<evidence type="ECO:0000313" key="3">
    <source>
        <dbReference type="Proteomes" id="UP000007842"/>
    </source>
</evidence>
<dbReference type="AlphaFoldDB" id="F8JT10"/>
<accession>F8JT10</accession>
<dbReference type="STRING" id="1003195.SCATT_05740"/>
<sequence length="196" mass="20509">MSLKPEQAADGTPQCGAQKRQGAPGDVCSLVAGWGTDHVGFGRCRLHGGNTRNQRAAARTEQAEAEARAVLADLNVEAVADPFAALARLAGQAVAWQEAISGMVQRLGDRIRYEGAAGTEQLRAEIALYERAMDRAGQILGMIARLNIEDRMARVTERQAEALVSALEAGLAAAGITGAAAVAARQAAARHLRSVA</sequence>
<dbReference type="KEGG" id="sct:SCAT_0568"/>
<name>F8JT10_STREN</name>
<organism evidence="2 3">
    <name type="scientific">Streptantibioticus cattleyicolor (strain ATCC 35852 / DSM 46488 / JCM 4925 / NBRC 14057 / NRRL 8057)</name>
    <name type="common">Streptomyces cattleya</name>
    <dbReference type="NCBI Taxonomy" id="1003195"/>
    <lineage>
        <taxon>Bacteria</taxon>
        <taxon>Bacillati</taxon>
        <taxon>Actinomycetota</taxon>
        <taxon>Actinomycetes</taxon>
        <taxon>Kitasatosporales</taxon>
        <taxon>Streptomycetaceae</taxon>
        <taxon>Streptantibioticus</taxon>
    </lineage>
</organism>
<dbReference type="HOGENOM" id="CLU_1389516_0_0_11"/>
<feature type="region of interest" description="Disordered" evidence="1">
    <location>
        <begin position="1"/>
        <end position="22"/>
    </location>
</feature>
<proteinExistence type="predicted"/>
<evidence type="ECO:0000256" key="1">
    <source>
        <dbReference type="SAM" id="MobiDB-lite"/>
    </source>
</evidence>
<dbReference type="PATRIC" id="fig|1003195.11.peg.2186"/>
<keyword evidence="3" id="KW-1185">Reference proteome</keyword>
<protein>
    <submittedName>
        <fullName evidence="2">Uncharacterized protein</fullName>
    </submittedName>
</protein>
<dbReference type="EMBL" id="CP003219">
    <property type="protein sequence ID" value="AEW92945.1"/>
    <property type="molecule type" value="Genomic_DNA"/>
</dbReference>
<dbReference type="eggNOG" id="ENOG5033G8U">
    <property type="taxonomic scope" value="Bacteria"/>
</dbReference>
<dbReference type="KEGG" id="scy:SCATT_05740"/>
<reference evidence="3" key="1">
    <citation type="submission" date="2011-12" db="EMBL/GenBank/DDBJ databases">
        <title>Complete genome sequence of Streptomyces cattleya strain DSM 46488.</title>
        <authorList>
            <person name="Ou H.-Y."/>
            <person name="Li P."/>
            <person name="Zhao C."/>
            <person name="O'Hagan D."/>
            <person name="Deng Z."/>
        </authorList>
    </citation>
    <scope>NUCLEOTIDE SEQUENCE [LARGE SCALE GENOMIC DNA]</scope>
    <source>
        <strain evidence="3">ATCC 35852 / DSM 46488 / JCM 4925 / NBRC 14057 / NRRL 8057</strain>
    </source>
</reference>
<dbReference type="OrthoDB" id="3219938at2"/>
<gene>
    <name evidence="2" type="ordered locus">SCATT_05740</name>
</gene>
<evidence type="ECO:0000313" key="2">
    <source>
        <dbReference type="EMBL" id="AEW92945.1"/>
    </source>
</evidence>